<evidence type="ECO:0000256" key="13">
    <source>
        <dbReference type="ARBA" id="ARBA00023136"/>
    </source>
</evidence>
<evidence type="ECO:0000256" key="7">
    <source>
        <dbReference type="ARBA" id="ARBA00022692"/>
    </source>
</evidence>
<dbReference type="Gene3D" id="1.20.120.1200">
    <property type="entry name" value="NADH-ubiquinone/plastoquinone oxidoreductase chain 6, subunit NuoJ"/>
    <property type="match status" value="1"/>
</dbReference>
<proteinExistence type="inferred from homology"/>
<name>A0A895G8G7_9TELE</name>
<feature type="transmembrane region" description="Helical" evidence="15">
    <location>
        <begin position="50"/>
        <end position="75"/>
    </location>
</feature>
<dbReference type="EC" id="7.1.1.2" evidence="3 15"/>
<keyword evidence="11 15" id="KW-0520">NAD</keyword>
<dbReference type="InterPro" id="IPR001457">
    <property type="entry name" value="NADH_UbQ/plastoQ_OxRdtase_su6"/>
</dbReference>
<evidence type="ECO:0000256" key="5">
    <source>
        <dbReference type="ARBA" id="ARBA00022448"/>
    </source>
</evidence>
<evidence type="ECO:0000256" key="14">
    <source>
        <dbReference type="ARBA" id="ARBA00049551"/>
    </source>
</evidence>
<dbReference type="AlphaFoldDB" id="A0A895G8G7"/>
<feature type="transmembrane region" description="Helical" evidence="15">
    <location>
        <begin position="129"/>
        <end position="154"/>
    </location>
</feature>
<evidence type="ECO:0000256" key="2">
    <source>
        <dbReference type="ARBA" id="ARBA00005698"/>
    </source>
</evidence>
<keyword evidence="5 15" id="KW-0813">Transport</keyword>
<keyword evidence="13 15" id="KW-0472">Membrane</keyword>
<evidence type="ECO:0000256" key="12">
    <source>
        <dbReference type="ARBA" id="ARBA00023128"/>
    </source>
</evidence>
<dbReference type="PANTHER" id="PTHR11435:SF1">
    <property type="entry name" value="NADH-UBIQUINONE OXIDOREDUCTASE CHAIN 6"/>
    <property type="match status" value="1"/>
</dbReference>
<evidence type="ECO:0000256" key="10">
    <source>
        <dbReference type="ARBA" id="ARBA00022989"/>
    </source>
</evidence>
<evidence type="ECO:0000256" key="3">
    <source>
        <dbReference type="ARBA" id="ARBA00012944"/>
    </source>
</evidence>
<comment type="function">
    <text evidence="15">Core subunit of the mitochondrial membrane respiratory chain NADH dehydrogenase (Complex I) which catalyzes electron transfer from NADH through the respiratory chain, using ubiquinone as an electron acceptor. Essential for the catalytic activity and assembly of complex I.</text>
</comment>
<accession>A0A895G8G7</accession>
<keyword evidence="8 15" id="KW-1278">Translocase</keyword>
<dbReference type="InterPro" id="IPR042106">
    <property type="entry name" value="Nuo/plastoQ_OxRdtase_6_NuoJ"/>
</dbReference>
<gene>
    <name evidence="16" type="primary">ND6</name>
</gene>
<keyword evidence="15" id="KW-0830">Ubiquinone</keyword>
<evidence type="ECO:0000256" key="1">
    <source>
        <dbReference type="ARBA" id="ARBA00004225"/>
    </source>
</evidence>
<dbReference type="InterPro" id="IPR050269">
    <property type="entry name" value="ComplexI_Subunit6"/>
</dbReference>
<evidence type="ECO:0000256" key="8">
    <source>
        <dbReference type="ARBA" id="ARBA00022967"/>
    </source>
</evidence>
<dbReference type="RefSeq" id="YP_010169230.1">
    <property type="nucleotide sequence ID" value="NC_057589.1"/>
</dbReference>
<comment type="catalytic activity">
    <reaction evidence="14 15">
        <text>a ubiquinone + NADH + 5 H(+)(in) = a ubiquinol + NAD(+) + 4 H(+)(out)</text>
        <dbReference type="Rhea" id="RHEA:29091"/>
        <dbReference type="Rhea" id="RHEA-COMP:9565"/>
        <dbReference type="Rhea" id="RHEA-COMP:9566"/>
        <dbReference type="ChEBI" id="CHEBI:15378"/>
        <dbReference type="ChEBI" id="CHEBI:16389"/>
        <dbReference type="ChEBI" id="CHEBI:17976"/>
        <dbReference type="ChEBI" id="CHEBI:57540"/>
        <dbReference type="ChEBI" id="CHEBI:57945"/>
        <dbReference type="EC" id="7.1.1.2"/>
    </reaction>
</comment>
<dbReference type="GeneID" id="67276614"/>
<keyword evidence="6 15" id="KW-0679">Respiratory chain</keyword>
<dbReference type="GO" id="GO:0031966">
    <property type="term" value="C:mitochondrial membrane"/>
    <property type="evidence" value="ECO:0007669"/>
    <property type="project" value="UniProtKB-SubCell"/>
</dbReference>
<evidence type="ECO:0000256" key="15">
    <source>
        <dbReference type="RuleBase" id="RU004430"/>
    </source>
</evidence>
<sequence length="168" mass="18039">MELIIICTLYGFLLGMVLVAANPAPYFAALGLVLCSGTCCAILSAQGAPFLALVLFLVYLGGMLVVFGFSAALSADPHPETLGDNQVFGRTMVLIVGTILMVMMMRPWVYDYAAGVEEFPIERVDMGVVVMYSVGGALILFCAWVLFLTLMVVFEVSRGRARGALRAP</sequence>
<dbReference type="CTD" id="4541"/>
<dbReference type="Pfam" id="PF00499">
    <property type="entry name" value="Oxidored_q3"/>
    <property type="match status" value="1"/>
</dbReference>
<keyword evidence="9 15" id="KW-0249">Electron transport</keyword>
<dbReference type="GO" id="GO:0008137">
    <property type="term" value="F:NADH dehydrogenase (ubiquinone) activity"/>
    <property type="evidence" value="ECO:0007669"/>
    <property type="project" value="UniProtKB-UniRule"/>
</dbReference>
<evidence type="ECO:0000256" key="4">
    <source>
        <dbReference type="ARBA" id="ARBA00021095"/>
    </source>
</evidence>
<geneLocation type="mitochondrion" evidence="16"/>
<feature type="transmembrane region" description="Helical" evidence="15">
    <location>
        <begin position="87"/>
        <end position="109"/>
    </location>
</feature>
<protein>
    <recommendedName>
        <fullName evidence="4 15">NADH-ubiquinone oxidoreductase chain 6</fullName>
        <ecNumber evidence="3 15">7.1.1.2</ecNumber>
    </recommendedName>
</protein>
<dbReference type="PANTHER" id="PTHR11435">
    <property type="entry name" value="NADH UBIQUINONE OXIDOREDUCTASE SUBUNIT ND6"/>
    <property type="match status" value="1"/>
</dbReference>
<keyword evidence="7 15" id="KW-0812">Transmembrane</keyword>
<evidence type="ECO:0000256" key="11">
    <source>
        <dbReference type="ARBA" id="ARBA00023027"/>
    </source>
</evidence>
<evidence type="ECO:0000256" key="9">
    <source>
        <dbReference type="ARBA" id="ARBA00022982"/>
    </source>
</evidence>
<reference evidence="16" key="1">
    <citation type="submission" date="2020-10" db="EMBL/GenBank/DDBJ databases">
        <title>The complete mitochondrial genome of Sardinella zunasi from Korea.</title>
        <authorList>
            <person name="Kim K.-R."/>
            <person name="Kim Y.H."/>
            <person name="Park J.Y."/>
            <person name="Bang I.-C."/>
        </authorList>
    </citation>
    <scope>NUCLEOTIDE SEQUENCE</scope>
</reference>
<evidence type="ECO:0000256" key="6">
    <source>
        <dbReference type="ARBA" id="ARBA00022660"/>
    </source>
</evidence>
<comment type="subcellular location">
    <subcellularLocation>
        <location evidence="1 15">Mitochondrion membrane</location>
        <topology evidence="1 15">Multi-pass membrane protein</topology>
    </subcellularLocation>
</comment>
<keyword evidence="10 15" id="KW-1133">Transmembrane helix</keyword>
<keyword evidence="12 15" id="KW-0496">Mitochondrion</keyword>
<dbReference type="EMBL" id="MW118114">
    <property type="protein sequence ID" value="QRZ03103.1"/>
    <property type="molecule type" value="Genomic_DNA"/>
</dbReference>
<organism evidence="16">
    <name type="scientific">Sardinella zunasi</name>
    <name type="common">Japanese sardinella</name>
    <dbReference type="NCBI Taxonomy" id="365050"/>
    <lineage>
        <taxon>Eukaryota</taxon>
        <taxon>Metazoa</taxon>
        <taxon>Chordata</taxon>
        <taxon>Craniata</taxon>
        <taxon>Vertebrata</taxon>
        <taxon>Euteleostomi</taxon>
        <taxon>Actinopterygii</taxon>
        <taxon>Neopterygii</taxon>
        <taxon>Teleostei</taxon>
        <taxon>Clupei</taxon>
        <taxon>Clupeiformes</taxon>
        <taxon>Clupeoidei</taxon>
        <taxon>Clupeidae</taxon>
        <taxon>Sardinella</taxon>
    </lineage>
</organism>
<comment type="similarity">
    <text evidence="2 15">Belongs to the complex I subunit 6 family.</text>
</comment>
<evidence type="ECO:0000313" key="16">
    <source>
        <dbReference type="EMBL" id="QRZ03103.1"/>
    </source>
</evidence>